<evidence type="ECO:0000313" key="2">
    <source>
        <dbReference type="EMBL" id="KAF8797234.1"/>
    </source>
</evidence>
<proteinExistence type="predicted"/>
<protein>
    <submittedName>
        <fullName evidence="2">Uncharacterized protein</fullName>
    </submittedName>
</protein>
<evidence type="ECO:0000256" key="1">
    <source>
        <dbReference type="SAM" id="MobiDB-lite"/>
    </source>
</evidence>
<reference evidence="2" key="2">
    <citation type="submission" date="2020-06" db="EMBL/GenBank/DDBJ databases">
        <authorList>
            <person name="Sheffer M."/>
        </authorList>
    </citation>
    <scope>NUCLEOTIDE SEQUENCE</scope>
</reference>
<organism evidence="2 3">
    <name type="scientific">Argiope bruennichi</name>
    <name type="common">Wasp spider</name>
    <name type="synonym">Aranea bruennichi</name>
    <dbReference type="NCBI Taxonomy" id="94029"/>
    <lineage>
        <taxon>Eukaryota</taxon>
        <taxon>Metazoa</taxon>
        <taxon>Ecdysozoa</taxon>
        <taxon>Arthropoda</taxon>
        <taxon>Chelicerata</taxon>
        <taxon>Arachnida</taxon>
        <taxon>Araneae</taxon>
        <taxon>Araneomorphae</taxon>
        <taxon>Entelegynae</taxon>
        <taxon>Araneoidea</taxon>
        <taxon>Araneidae</taxon>
        <taxon>Argiope</taxon>
    </lineage>
</organism>
<gene>
    <name evidence="2" type="ORF">HNY73_001519</name>
</gene>
<dbReference type="Proteomes" id="UP000807504">
    <property type="component" value="Unassembled WGS sequence"/>
</dbReference>
<name>A0A8T0G1L1_ARGBR</name>
<dbReference type="EMBL" id="JABXBU010000001">
    <property type="protein sequence ID" value="KAF8797234.1"/>
    <property type="molecule type" value="Genomic_DNA"/>
</dbReference>
<feature type="compositionally biased region" description="Polar residues" evidence="1">
    <location>
        <begin position="17"/>
        <end position="26"/>
    </location>
</feature>
<dbReference type="AlphaFoldDB" id="A0A8T0G1L1"/>
<feature type="compositionally biased region" description="Polar residues" evidence="1">
    <location>
        <begin position="135"/>
        <end position="147"/>
    </location>
</feature>
<reference evidence="2" key="1">
    <citation type="journal article" date="2020" name="bioRxiv">
        <title>Chromosome-level reference genome of the European wasp spider Argiope bruennichi: a resource for studies on range expansion and evolutionary adaptation.</title>
        <authorList>
            <person name="Sheffer M.M."/>
            <person name="Hoppe A."/>
            <person name="Krehenwinkel H."/>
            <person name="Uhl G."/>
            <person name="Kuss A.W."/>
            <person name="Jensen L."/>
            <person name="Jensen C."/>
            <person name="Gillespie R.G."/>
            <person name="Hoff K.J."/>
            <person name="Prost S."/>
        </authorList>
    </citation>
    <scope>NUCLEOTIDE SEQUENCE</scope>
</reference>
<feature type="region of interest" description="Disordered" evidence="1">
    <location>
        <begin position="127"/>
        <end position="147"/>
    </location>
</feature>
<feature type="compositionally biased region" description="Low complexity" evidence="1">
    <location>
        <begin position="1"/>
        <end position="13"/>
    </location>
</feature>
<comment type="caution">
    <text evidence="2">The sequence shown here is derived from an EMBL/GenBank/DDBJ whole genome shotgun (WGS) entry which is preliminary data.</text>
</comment>
<sequence length="147" mass="16244">MPKSVVSYSSLLKSKPENTNVGSTQTEELLTKIVCPPFKKLQPFKANITQTKKLPIRADYYASKLATPEDTSSSCNSPVAAVAVHTDPEACINNKPTKELRKKLKSFGISNLLLSEKLLSINPSYSDLSEMDMEPSTQLDDVYCRQS</sequence>
<keyword evidence="3" id="KW-1185">Reference proteome</keyword>
<accession>A0A8T0G1L1</accession>
<feature type="region of interest" description="Disordered" evidence="1">
    <location>
        <begin position="1"/>
        <end position="26"/>
    </location>
</feature>
<evidence type="ECO:0000313" key="3">
    <source>
        <dbReference type="Proteomes" id="UP000807504"/>
    </source>
</evidence>